<reference evidence="4 5" key="1">
    <citation type="journal article" date="2009" name="Stand. Genomic Sci.">
        <title>Complete genome sequence of Stackebrandtia nassauensis type strain (LLR-40K-21).</title>
        <authorList>
            <person name="Munk C."/>
            <person name="Lapidus A."/>
            <person name="Copeland A."/>
            <person name="Jando M."/>
            <person name="Mayilraj S."/>
            <person name="Glavina Del Rio T."/>
            <person name="Nolan M."/>
            <person name="Chen F."/>
            <person name="Lucas S."/>
            <person name="Tice H."/>
            <person name="Cheng J.F."/>
            <person name="Han C."/>
            <person name="Detter J.C."/>
            <person name="Bruce D."/>
            <person name="Goodwin L."/>
            <person name="Chain P."/>
            <person name="Pitluck S."/>
            <person name="Goker M."/>
            <person name="Ovchinikova G."/>
            <person name="Pati A."/>
            <person name="Ivanova N."/>
            <person name="Mavromatis K."/>
            <person name="Chen A."/>
            <person name="Palaniappan K."/>
            <person name="Land M."/>
            <person name="Hauser L."/>
            <person name="Chang Y.J."/>
            <person name="Jeffries C.D."/>
            <person name="Bristow J."/>
            <person name="Eisen J.A."/>
            <person name="Markowitz V."/>
            <person name="Hugenholtz P."/>
            <person name="Kyrpides N.C."/>
            <person name="Klenk H.P."/>
        </authorList>
    </citation>
    <scope>NUCLEOTIDE SEQUENCE [LARGE SCALE GENOMIC DNA]</scope>
    <source>
        <strain evidence="5">DSM 44728 / CIP 108903 / NRRL B-16338 / NBRC 102104 / LLR-40K-21</strain>
    </source>
</reference>
<dbReference type="OrthoDB" id="67158at2"/>
<proteinExistence type="predicted"/>
<name>D3Q1N9_STANL</name>
<dbReference type="RefSeq" id="WP_013015458.1">
    <property type="nucleotide sequence ID" value="NC_013947.1"/>
</dbReference>
<keyword evidence="2" id="KW-0238">DNA-binding</keyword>
<dbReference type="eggNOG" id="COG1510">
    <property type="taxonomic scope" value="Bacteria"/>
</dbReference>
<dbReference type="EMBL" id="CP001778">
    <property type="protein sequence ID" value="ADD39887.1"/>
    <property type="molecule type" value="Genomic_DNA"/>
</dbReference>
<dbReference type="PANTHER" id="PTHR38465:SF2">
    <property type="entry name" value="HTH-TYPE TRANSCRIPTIONAL REGULATOR MMPR5"/>
    <property type="match status" value="1"/>
</dbReference>
<dbReference type="Gene3D" id="1.10.10.10">
    <property type="entry name" value="Winged helix-like DNA-binding domain superfamily/Winged helix DNA-binding domain"/>
    <property type="match status" value="1"/>
</dbReference>
<keyword evidence="1" id="KW-0805">Transcription regulation</keyword>
<keyword evidence="3" id="KW-0804">Transcription</keyword>
<dbReference type="InterPro" id="IPR052362">
    <property type="entry name" value="HTH-GbsR_regulator"/>
</dbReference>
<dbReference type="SUPFAM" id="SSF46785">
    <property type="entry name" value="Winged helix' DNA-binding domain"/>
    <property type="match status" value="1"/>
</dbReference>
<dbReference type="InterPro" id="IPR036390">
    <property type="entry name" value="WH_DNA-bd_sf"/>
</dbReference>
<evidence type="ECO:0000313" key="4">
    <source>
        <dbReference type="EMBL" id="ADD39887.1"/>
    </source>
</evidence>
<evidence type="ECO:0008006" key="6">
    <source>
        <dbReference type="Google" id="ProtNLM"/>
    </source>
</evidence>
<sequence length="165" mass="18826">MPELSIAERELVGRFGVFVEMSGGQRIAGMLVGYLLICKPEHQSITEMADALAISKASVSTVIRQLQQGLKVERVPVPDSRQHYYRLAGGGDWTEILRTRWKFLNAGRDVAAAGLRLVGDDPDRRERMQEFADFLDFLVEEFSPELVSRWETYRNKRTAEREAPR</sequence>
<accession>D3Q1N9</accession>
<dbReference type="AlphaFoldDB" id="D3Q1N9"/>
<dbReference type="Proteomes" id="UP000000844">
    <property type="component" value="Chromosome"/>
</dbReference>
<dbReference type="STRING" id="446470.Snas_0167"/>
<evidence type="ECO:0000256" key="1">
    <source>
        <dbReference type="ARBA" id="ARBA00023015"/>
    </source>
</evidence>
<dbReference type="Gene3D" id="1.10.287.160">
    <property type="entry name" value="HR1 repeat"/>
    <property type="match status" value="1"/>
</dbReference>
<evidence type="ECO:0000256" key="2">
    <source>
        <dbReference type="ARBA" id="ARBA00023125"/>
    </source>
</evidence>
<dbReference type="HOGENOM" id="CLU_120349_2_1_11"/>
<protein>
    <recommendedName>
        <fullName evidence="6">MarR family transcriptional regulator</fullName>
    </recommendedName>
</protein>
<keyword evidence="5" id="KW-1185">Reference proteome</keyword>
<gene>
    <name evidence="4" type="ordered locus">Snas_0167</name>
</gene>
<evidence type="ECO:0000313" key="5">
    <source>
        <dbReference type="Proteomes" id="UP000000844"/>
    </source>
</evidence>
<dbReference type="GO" id="GO:0003677">
    <property type="term" value="F:DNA binding"/>
    <property type="evidence" value="ECO:0007669"/>
    <property type="project" value="UniProtKB-KW"/>
</dbReference>
<dbReference type="InterPro" id="IPR036388">
    <property type="entry name" value="WH-like_DNA-bd_sf"/>
</dbReference>
<evidence type="ECO:0000256" key="3">
    <source>
        <dbReference type="ARBA" id="ARBA00023163"/>
    </source>
</evidence>
<dbReference type="KEGG" id="sna:Snas_0167"/>
<organism evidence="4 5">
    <name type="scientific">Stackebrandtia nassauensis (strain DSM 44728 / CIP 108903 / NRRL B-16338 / NBRC 102104 / LLR-40K-21)</name>
    <dbReference type="NCBI Taxonomy" id="446470"/>
    <lineage>
        <taxon>Bacteria</taxon>
        <taxon>Bacillati</taxon>
        <taxon>Actinomycetota</taxon>
        <taxon>Actinomycetes</taxon>
        <taxon>Glycomycetales</taxon>
        <taxon>Glycomycetaceae</taxon>
        <taxon>Stackebrandtia</taxon>
    </lineage>
</organism>
<dbReference type="PANTHER" id="PTHR38465">
    <property type="entry name" value="HTH-TYPE TRANSCRIPTIONAL REGULATOR MJ1563-RELATED"/>
    <property type="match status" value="1"/>
</dbReference>